<organism evidence="1 2">
    <name type="scientific">Gigaspora rosea</name>
    <dbReference type="NCBI Taxonomy" id="44941"/>
    <lineage>
        <taxon>Eukaryota</taxon>
        <taxon>Fungi</taxon>
        <taxon>Fungi incertae sedis</taxon>
        <taxon>Mucoromycota</taxon>
        <taxon>Glomeromycotina</taxon>
        <taxon>Glomeromycetes</taxon>
        <taxon>Diversisporales</taxon>
        <taxon>Gigasporaceae</taxon>
        <taxon>Gigaspora</taxon>
    </lineage>
</organism>
<dbReference type="OrthoDB" id="2441072at2759"/>
<evidence type="ECO:0000313" key="2">
    <source>
        <dbReference type="Proteomes" id="UP000266673"/>
    </source>
</evidence>
<dbReference type="AlphaFoldDB" id="A0A397VRZ3"/>
<sequence length="281" mass="33361">MGHNFESIIRHKLNSSDMIVANEIKTVRNFESSIQRFLNSSLGSIVCDSGKIKDKKYLTSNASAWVKSSDLNLKVCDERQKVESVHEKKIIVLTSAIGAGKTFLRELLARYLANKEYTVCNPEEISMQLQRELELFWETKNALFIQKVITDKFKQIVRAILNWKCDMVILDQTHFDQKYFINVLIQDKNTKAYLFEEIKQIEFDLEQIYKVIYVRPSKEIMYQHQKKRRENIRLLEKYPEKYLSDIYDEHNNNIEAVYPNHVKIENNRPLCYFCSQYQNHK</sequence>
<proteinExistence type="predicted"/>
<keyword evidence="2" id="KW-1185">Reference proteome</keyword>
<dbReference type="EMBL" id="QKWP01000213">
    <property type="protein sequence ID" value="RIB24511.1"/>
    <property type="molecule type" value="Genomic_DNA"/>
</dbReference>
<dbReference type="Proteomes" id="UP000266673">
    <property type="component" value="Unassembled WGS sequence"/>
</dbReference>
<dbReference type="InterPro" id="IPR027417">
    <property type="entry name" value="P-loop_NTPase"/>
</dbReference>
<dbReference type="SUPFAM" id="SSF52540">
    <property type="entry name" value="P-loop containing nucleoside triphosphate hydrolases"/>
    <property type="match status" value="1"/>
</dbReference>
<dbReference type="Gene3D" id="3.40.50.300">
    <property type="entry name" value="P-loop containing nucleotide triphosphate hydrolases"/>
    <property type="match status" value="1"/>
</dbReference>
<comment type="caution">
    <text evidence="1">The sequence shown here is derived from an EMBL/GenBank/DDBJ whole genome shotgun (WGS) entry which is preliminary data.</text>
</comment>
<protein>
    <submittedName>
        <fullName evidence="1">Uncharacterized protein</fullName>
    </submittedName>
</protein>
<accession>A0A397VRZ3</accession>
<evidence type="ECO:0000313" key="1">
    <source>
        <dbReference type="EMBL" id="RIB24511.1"/>
    </source>
</evidence>
<name>A0A397VRZ3_9GLOM</name>
<reference evidence="1 2" key="1">
    <citation type="submission" date="2018-06" db="EMBL/GenBank/DDBJ databases">
        <title>Comparative genomics reveals the genomic features of Rhizophagus irregularis, R. cerebriforme, R. diaphanum and Gigaspora rosea, and their symbiotic lifestyle signature.</title>
        <authorList>
            <person name="Morin E."/>
            <person name="San Clemente H."/>
            <person name="Chen E.C.H."/>
            <person name="De La Providencia I."/>
            <person name="Hainaut M."/>
            <person name="Kuo A."/>
            <person name="Kohler A."/>
            <person name="Murat C."/>
            <person name="Tang N."/>
            <person name="Roy S."/>
            <person name="Loubradou J."/>
            <person name="Henrissat B."/>
            <person name="Grigoriev I.V."/>
            <person name="Corradi N."/>
            <person name="Roux C."/>
            <person name="Martin F.M."/>
        </authorList>
    </citation>
    <scope>NUCLEOTIDE SEQUENCE [LARGE SCALE GENOMIC DNA]</scope>
    <source>
        <strain evidence="1 2">DAOM 194757</strain>
    </source>
</reference>
<gene>
    <name evidence="1" type="ORF">C2G38_2283410</name>
</gene>